<gene>
    <name evidence="1" type="ORF">COO09_06460</name>
</gene>
<protein>
    <recommendedName>
        <fullName evidence="3">Glutathione S-transferase</fullName>
    </recommendedName>
</protein>
<reference evidence="1 2" key="1">
    <citation type="submission" date="2017-09" db="EMBL/GenBank/DDBJ databases">
        <title>The Catabolism of 3,6-Dichlorosalicylic acid is Initiated by the Cytochrome P450 Monooxygenase DsmABC in Rhizorhabdus dicambivorans Ndbn-20.</title>
        <authorList>
            <person name="Na L."/>
        </authorList>
    </citation>
    <scope>NUCLEOTIDE SEQUENCE [LARGE SCALE GENOMIC DNA]</scope>
    <source>
        <strain evidence="1 2">Ndbn-20m</strain>
    </source>
</reference>
<proteinExistence type="predicted"/>
<accession>A0A2A4FZL5</accession>
<keyword evidence="2" id="KW-1185">Reference proteome</keyword>
<dbReference type="EMBL" id="NWUF01000005">
    <property type="protein sequence ID" value="PCE42944.1"/>
    <property type="molecule type" value="Genomic_DNA"/>
</dbReference>
<dbReference type="SUPFAM" id="SSF47616">
    <property type="entry name" value="GST C-terminal domain-like"/>
    <property type="match status" value="1"/>
</dbReference>
<dbReference type="Proteomes" id="UP000218934">
    <property type="component" value="Unassembled WGS sequence"/>
</dbReference>
<evidence type="ECO:0000313" key="1">
    <source>
        <dbReference type="EMBL" id="PCE42944.1"/>
    </source>
</evidence>
<dbReference type="InterPro" id="IPR036282">
    <property type="entry name" value="Glutathione-S-Trfase_C_sf"/>
</dbReference>
<dbReference type="OrthoDB" id="5516668at2"/>
<sequence length="258" mass="27780">MQYLSVAEARDLTGLRLVLSAHVPGPWGESAKAVFKARGVGFRPVEQKILEPNEELVAWTGSRNAPIAMLDADPPVSNWLDQLMLAERIGTGPSLLPEAPLDRALSIGISAEICAPGGFGWSRRLVMFQGLYGPGDVSPAAPAHVLHMCRQYGYSGAAAEAATGRMVAIMGMLADRLHLQRAAGSDYLVGDRLGACDLYWACFSNMIAPLPLEDAPMPPALHERYADAGSEVAAALDPILIAHRDMIYRRHIGLPLEF</sequence>
<comment type="caution">
    <text evidence="1">The sequence shown here is derived from an EMBL/GenBank/DDBJ whole genome shotgun (WGS) entry which is preliminary data.</text>
</comment>
<dbReference type="AlphaFoldDB" id="A0A2A4FZL5"/>
<dbReference type="KEGG" id="rdi:CMV14_16675"/>
<evidence type="ECO:0008006" key="3">
    <source>
        <dbReference type="Google" id="ProtNLM"/>
    </source>
</evidence>
<dbReference type="RefSeq" id="WP_066969505.1">
    <property type="nucleotide sequence ID" value="NZ_CP023449.1"/>
</dbReference>
<evidence type="ECO:0000313" key="2">
    <source>
        <dbReference type="Proteomes" id="UP000218934"/>
    </source>
</evidence>
<name>A0A2A4FZL5_9SPHN</name>
<organism evidence="1 2">
    <name type="scientific">Rhizorhabdus dicambivorans</name>
    <dbReference type="NCBI Taxonomy" id="1850238"/>
    <lineage>
        <taxon>Bacteria</taxon>
        <taxon>Pseudomonadati</taxon>
        <taxon>Pseudomonadota</taxon>
        <taxon>Alphaproteobacteria</taxon>
        <taxon>Sphingomonadales</taxon>
        <taxon>Sphingomonadaceae</taxon>
        <taxon>Rhizorhabdus</taxon>
    </lineage>
</organism>